<dbReference type="Ensembl" id="ENSSSCT00035070163.1">
    <property type="protein sequence ID" value="ENSSSCP00035028470.1"/>
    <property type="gene ID" value="ENSSSCG00035052619.1"/>
</dbReference>
<evidence type="ECO:0000259" key="1">
    <source>
        <dbReference type="PROSITE" id="PS50805"/>
    </source>
</evidence>
<dbReference type="PANTHER" id="PTHR23232:SF142">
    <property type="entry name" value="GASTRULA ZINC FINGER PROTEIN XLCGF57.1-LIKE-RELATED"/>
    <property type="match status" value="1"/>
</dbReference>
<dbReference type="GO" id="GO:0006355">
    <property type="term" value="P:regulation of DNA-templated transcription"/>
    <property type="evidence" value="ECO:0007669"/>
    <property type="project" value="InterPro"/>
</dbReference>
<evidence type="ECO:0000313" key="2">
    <source>
        <dbReference type="Ensembl" id="ENSSSCP00035028470.1"/>
    </source>
</evidence>
<dbReference type="InterPro" id="IPR001909">
    <property type="entry name" value="KRAB"/>
</dbReference>
<dbReference type="CDD" id="cd07765">
    <property type="entry name" value="KRAB_A-box"/>
    <property type="match status" value="1"/>
</dbReference>
<dbReference type="SUPFAM" id="SSF109640">
    <property type="entry name" value="KRAB domain (Kruppel-associated box)"/>
    <property type="match status" value="1"/>
</dbReference>
<name>A0A8D1A9L8_PIG</name>
<protein>
    <recommendedName>
        <fullName evidence="1">KRAB domain-containing protein</fullName>
    </recommendedName>
</protein>
<dbReference type="PANTHER" id="PTHR23232">
    <property type="entry name" value="KRAB DOMAIN C2H2 ZINC FINGER"/>
    <property type="match status" value="1"/>
</dbReference>
<organism evidence="2 3">
    <name type="scientific">Sus scrofa</name>
    <name type="common">Pig</name>
    <dbReference type="NCBI Taxonomy" id="9823"/>
    <lineage>
        <taxon>Eukaryota</taxon>
        <taxon>Metazoa</taxon>
        <taxon>Chordata</taxon>
        <taxon>Craniata</taxon>
        <taxon>Vertebrata</taxon>
        <taxon>Euteleostomi</taxon>
        <taxon>Mammalia</taxon>
        <taxon>Eutheria</taxon>
        <taxon>Laurasiatheria</taxon>
        <taxon>Artiodactyla</taxon>
        <taxon>Suina</taxon>
        <taxon>Suidae</taxon>
        <taxon>Sus</taxon>
    </lineage>
</organism>
<dbReference type="InterPro" id="IPR050169">
    <property type="entry name" value="Krueppel_C2H2_ZnF"/>
</dbReference>
<reference evidence="2" key="1">
    <citation type="submission" date="2025-08" db="UniProtKB">
        <authorList>
            <consortium name="Ensembl"/>
        </authorList>
    </citation>
    <scope>IDENTIFICATION</scope>
</reference>
<dbReference type="PROSITE" id="PS50805">
    <property type="entry name" value="KRAB"/>
    <property type="match status" value="1"/>
</dbReference>
<dbReference type="SMART" id="SM00349">
    <property type="entry name" value="KRAB"/>
    <property type="match status" value="1"/>
</dbReference>
<accession>A0A8D1A9L8</accession>
<proteinExistence type="predicted"/>
<evidence type="ECO:0000313" key="3">
    <source>
        <dbReference type="Proteomes" id="UP000694720"/>
    </source>
</evidence>
<dbReference type="Proteomes" id="UP000694720">
    <property type="component" value="Unplaced"/>
</dbReference>
<dbReference type="AlphaFoldDB" id="A0A8D1A9L8"/>
<dbReference type="Pfam" id="PF01352">
    <property type="entry name" value="KRAB"/>
    <property type="match status" value="1"/>
</dbReference>
<feature type="domain" description="KRAB" evidence="1">
    <location>
        <begin position="15"/>
        <end position="86"/>
    </location>
</feature>
<sequence>MSEVLQKMNLFEASVSFKDVTVGFTQEEWQQMSPAQRTLYRDVMLENYSHLVSSGLHLSHMEVPGLGVESDTAGTYATEGTKGTFSTVLKRRGESGHHYLIPEIRGKSFSFILLSMMLDVTGATFQALT</sequence>
<dbReference type="InterPro" id="IPR036051">
    <property type="entry name" value="KRAB_dom_sf"/>
</dbReference>
<dbReference type="Gene3D" id="6.10.140.140">
    <property type="match status" value="1"/>
</dbReference>